<organism evidence="3 4">
    <name type="scientific">Nyssa sinensis</name>
    <dbReference type="NCBI Taxonomy" id="561372"/>
    <lineage>
        <taxon>Eukaryota</taxon>
        <taxon>Viridiplantae</taxon>
        <taxon>Streptophyta</taxon>
        <taxon>Embryophyta</taxon>
        <taxon>Tracheophyta</taxon>
        <taxon>Spermatophyta</taxon>
        <taxon>Magnoliopsida</taxon>
        <taxon>eudicotyledons</taxon>
        <taxon>Gunneridae</taxon>
        <taxon>Pentapetalae</taxon>
        <taxon>asterids</taxon>
        <taxon>Cornales</taxon>
        <taxon>Nyssaceae</taxon>
        <taxon>Nyssa</taxon>
    </lineage>
</organism>
<protein>
    <recommendedName>
        <fullName evidence="2">DUF4219 domain-containing protein</fullName>
    </recommendedName>
</protein>
<dbReference type="OrthoDB" id="8063676at2759"/>
<name>A0A5J5ALL7_9ASTE</name>
<evidence type="ECO:0000259" key="2">
    <source>
        <dbReference type="Pfam" id="PF13961"/>
    </source>
</evidence>
<keyword evidence="4" id="KW-1185">Reference proteome</keyword>
<evidence type="ECO:0000256" key="1">
    <source>
        <dbReference type="SAM" id="MobiDB-lite"/>
    </source>
</evidence>
<accession>A0A5J5ALL7</accession>
<evidence type="ECO:0000313" key="4">
    <source>
        <dbReference type="Proteomes" id="UP000325577"/>
    </source>
</evidence>
<sequence>MATSMTGFQFPQLTKDNYNNWAIRMQALLGSQDAWEIVKEGYEKPRDEAALTPNQKDALQKSKKKDSILKPSTIYPFNVATPLQYGVNFSRCALSKDLWEIGTGSCNGLLTT</sequence>
<dbReference type="EMBL" id="CM018043">
    <property type="protein sequence ID" value="KAA8530546.1"/>
    <property type="molecule type" value="Genomic_DNA"/>
</dbReference>
<dbReference type="InterPro" id="IPR025314">
    <property type="entry name" value="DUF4219"/>
</dbReference>
<gene>
    <name evidence="3" type="ORF">F0562_005255</name>
</gene>
<proteinExistence type="predicted"/>
<feature type="region of interest" description="Disordered" evidence="1">
    <location>
        <begin position="46"/>
        <end position="65"/>
    </location>
</feature>
<reference evidence="3 4" key="1">
    <citation type="submission" date="2019-09" db="EMBL/GenBank/DDBJ databases">
        <title>A chromosome-level genome assembly of the Chinese tupelo Nyssa sinensis.</title>
        <authorList>
            <person name="Yang X."/>
            <person name="Kang M."/>
            <person name="Yang Y."/>
            <person name="Xiong H."/>
            <person name="Wang M."/>
            <person name="Zhang Z."/>
            <person name="Wang Z."/>
            <person name="Wu H."/>
            <person name="Ma T."/>
            <person name="Liu J."/>
            <person name="Xi Z."/>
        </authorList>
    </citation>
    <scope>NUCLEOTIDE SEQUENCE [LARGE SCALE GENOMIC DNA]</scope>
    <source>
        <strain evidence="3">J267</strain>
        <tissue evidence="3">Leaf</tissue>
    </source>
</reference>
<dbReference type="Proteomes" id="UP000325577">
    <property type="component" value="Linkage Group LG2"/>
</dbReference>
<feature type="domain" description="DUF4219" evidence="2">
    <location>
        <begin position="13"/>
        <end position="39"/>
    </location>
</feature>
<dbReference type="AlphaFoldDB" id="A0A5J5ALL7"/>
<evidence type="ECO:0000313" key="3">
    <source>
        <dbReference type="EMBL" id="KAA8530546.1"/>
    </source>
</evidence>
<dbReference type="Pfam" id="PF13961">
    <property type="entry name" value="DUF4219"/>
    <property type="match status" value="1"/>
</dbReference>